<accession>A0A8H5BTX5</accession>
<keyword evidence="3" id="KW-1185">Reference proteome</keyword>
<dbReference type="Proteomes" id="UP000567179">
    <property type="component" value="Unassembled WGS sequence"/>
</dbReference>
<feature type="compositionally biased region" description="Basic residues" evidence="1">
    <location>
        <begin position="640"/>
        <end position="660"/>
    </location>
</feature>
<dbReference type="AlphaFoldDB" id="A0A8H5BTX5"/>
<dbReference type="EMBL" id="JAACJJ010000002">
    <property type="protein sequence ID" value="KAF5329507.1"/>
    <property type="molecule type" value="Genomic_DNA"/>
</dbReference>
<gene>
    <name evidence="2" type="ORF">D9619_009325</name>
</gene>
<reference evidence="2 3" key="1">
    <citation type="journal article" date="2020" name="ISME J.">
        <title>Uncovering the hidden diversity of litter-decomposition mechanisms in mushroom-forming fungi.</title>
        <authorList>
            <person name="Floudas D."/>
            <person name="Bentzer J."/>
            <person name="Ahren D."/>
            <person name="Johansson T."/>
            <person name="Persson P."/>
            <person name="Tunlid A."/>
        </authorList>
    </citation>
    <scope>NUCLEOTIDE SEQUENCE [LARGE SCALE GENOMIC DNA]</scope>
    <source>
        <strain evidence="2 3">CBS 101986</strain>
    </source>
</reference>
<feature type="region of interest" description="Disordered" evidence="1">
    <location>
        <begin position="622"/>
        <end position="670"/>
    </location>
</feature>
<organism evidence="2 3">
    <name type="scientific">Psilocybe cf. subviscida</name>
    <dbReference type="NCBI Taxonomy" id="2480587"/>
    <lineage>
        <taxon>Eukaryota</taxon>
        <taxon>Fungi</taxon>
        <taxon>Dikarya</taxon>
        <taxon>Basidiomycota</taxon>
        <taxon>Agaricomycotina</taxon>
        <taxon>Agaricomycetes</taxon>
        <taxon>Agaricomycetidae</taxon>
        <taxon>Agaricales</taxon>
        <taxon>Agaricineae</taxon>
        <taxon>Strophariaceae</taxon>
        <taxon>Psilocybe</taxon>
    </lineage>
</organism>
<feature type="region of interest" description="Disordered" evidence="1">
    <location>
        <begin position="346"/>
        <end position="472"/>
    </location>
</feature>
<feature type="compositionally biased region" description="Basic and acidic residues" evidence="1">
    <location>
        <begin position="401"/>
        <end position="413"/>
    </location>
</feature>
<comment type="caution">
    <text evidence="2">The sequence shown here is derived from an EMBL/GenBank/DDBJ whole genome shotgun (WGS) entry which is preliminary data.</text>
</comment>
<feature type="compositionally biased region" description="Basic and acidic residues" evidence="1">
    <location>
        <begin position="661"/>
        <end position="670"/>
    </location>
</feature>
<evidence type="ECO:0000313" key="3">
    <source>
        <dbReference type="Proteomes" id="UP000567179"/>
    </source>
</evidence>
<feature type="compositionally biased region" description="Basic and acidic residues" evidence="1">
    <location>
        <begin position="449"/>
        <end position="465"/>
    </location>
</feature>
<feature type="compositionally biased region" description="Polar residues" evidence="1">
    <location>
        <begin position="352"/>
        <end position="384"/>
    </location>
</feature>
<name>A0A8H5BTX5_9AGAR</name>
<evidence type="ECO:0000313" key="2">
    <source>
        <dbReference type="EMBL" id="KAF5329507.1"/>
    </source>
</evidence>
<feature type="compositionally biased region" description="Polar residues" evidence="1">
    <location>
        <begin position="423"/>
        <end position="441"/>
    </location>
</feature>
<protein>
    <submittedName>
        <fullName evidence="2">Uncharacterized protein</fullName>
    </submittedName>
</protein>
<sequence length="670" mass="73118">MSLSAWPGANITSSPGFQLAGAALATGASLVHPARIPGYRFFRPLKAKIVAGVAIVAVLGVILLSPPADTNISAHDVALEDSAAWTNQRSLNWDVEDNGPGADYNYIAKDLLDQATVEHANLFDRLATVPRLGLDALCSIVHTTMSDPLKNLDAHFHDVSGFADNGNDWSRSYLEDLDTLYHTLDDKGVFNWSTYEIVSMLLFISLCSRIVKRLYTFSFGCRAPALVTPKSEISLISNFVFADAAARIERYIPQLDATLQLFATVTFERDGRPHSTGYIFDMYNDGSHTGRLFVQPPALPDTVDPMGLWSLVPFLRRCVRAVVSFVAMIHYLVVSPFAWCRGKSTTEKKVQGETSQRTLKQSSFEGGSTSTEDSSPRLSGSSDNELMGLDVTGVVNVDESPPCRETWDSERPPSPDSRGSYHSVFSTPTNDDAVSNQSASDNAMGKAQEISKAECADPPTDREDGGSSTEKLLRGATRAVDELLSSTNDDADKANNELYKSMRIVKDLLAALSGQIAALDIPEDDYSHYLSEVEGQSDLDQSEDDKLRSAMTLITDTQSGFTYECTSHGDDDSLTLKFTVKDDKEFSSSVSSGELSLIRKKDGPLASGSCTTVIATGPIFSPPYVQSSDPDAPIFVVLPGHRRHRKRPKNRSRGKERAKHPRETESSAEE</sequence>
<proteinExistence type="predicted"/>
<evidence type="ECO:0000256" key="1">
    <source>
        <dbReference type="SAM" id="MobiDB-lite"/>
    </source>
</evidence>